<dbReference type="GO" id="GO:0000976">
    <property type="term" value="F:transcription cis-regulatory region binding"/>
    <property type="evidence" value="ECO:0007669"/>
    <property type="project" value="TreeGrafter"/>
</dbReference>
<evidence type="ECO:0000313" key="7">
    <source>
        <dbReference type="EMBL" id="OCR90739.1"/>
    </source>
</evidence>
<dbReference type="AlphaFoldDB" id="A0AAX0HB64"/>
<evidence type="ECO:0000259" key="6">
    <source>
        <dbReference type="PROSITE" id="PS50110"/>
    </source>
</evidence>
<evidence type="ECO:0000256" key="2">
    <source>
        <dbReference type="ARBA" id="ARBA00023015"/>
    </source>
</evidence>
<dbReference type="SUPFAM" id="SSF52172">
    <property type="entry name" value="CheY-like"/>
    <property type="match status" value="1"/>
</dbReference>
<gene>
    <name evidence="7" type="ORF">CFT12S02225_04440</name>
</gene>
<dbReference type="InterPro" id="IPR001789">
    <property type="entry name" value="Sig_transdc_resp-reg_receiver"/>
</dbReference>
<evidence type="ECO:0000256" key="1">
    <source>
        <dbReference type="ARBA" id="ARBA00023012"/>
    </source>
</evidence>
<dbReference type="PANTHER" id="PTHR48111:SF22">
    <property type="entry name" value="REGULATOR OF RPOS"/>
    <property type="match status" value="1"/>
</dbReference>
<dbReference type="EMBL" id="LFLK01000004">
    <property type="protein sequence ID" value="OCR90739.1"/>
    <property type="molecule type" value="Genomic_DNA"/>
</dbReference>
<evidence type="ECO:0000256" key="3">
    <source>
        <dbReference type="ARBA" id="ARBA00023125"/>
    </source>
</evidence>
<name>A0AAX0HB64_CAMFE</name>
<dbReference type="PROSITE" id="PS50110">
    <property type="entry name" value="RESPONSE_REGULATORY"/>
    <property type="match status" value="1"/>
</dbReference>
<evidence type="ECO:0000256" key="5">
    <source>
        <dbReference type="PROSITE-ProRule" id="PRU00169"/>
    </source>
</evidence>
<evidence type="ECO:0000256" key="4">
    <source>
        <dbReference type="ARBA" id="ARBA00023163"/>
    </source>
</evidence>
<keyword evidence="2" id="KW-0805">Transcription regulation</keyword>
<sequence>MKVLIIENEIYLAQSISSKLADFGYSCEIASCTTDALKDDKFDVVLLSTGLIGQDFYQVIKKHSRSIIILLISYISNDTVSNPIKAGADDYIQKPFMIEELLRKIKLFESYKKYEILNKTYQSLIESFVKTYKTPKCDFKKLRMPFLIVTEKSQYADSFVFNYAKELNLAYEIIDLDNENAADIIKNLKPNSFIYITEFDKLKADSKDEFLNLISNQNVVISSNSDLHILNLDKVTINTNDKGLQADEILTIDEYVKHMILCYQDTFPDTELSKRLGISRKSLWEKRKKHDLTKKK</sequence>
<dbReference type="Gene3D" id="3.40.50.2300">
    <property type="match status" value="1"/>
</dbReference>
<dbReference type="RefSeq" id="WP_023384473.1">
    <property type="nucleotide sequence ID" value="NZ_CP009226.1"/>
</dbReference>
<proteinExistence type="predicted"/>
<organism evidence="7 8">
    <name type="scientific">Campylobacter fetus subsp. testudinum</name>
    <dbReference type="NCBI Taxonomy" id="1507806"/>
    <lineage>
        <taxon>Bacteria</taxon>
        <taxon>Pseudomonadati</taxon>
        <taxon>Campylobacterota</taxon>
        <taxon>Epsilonproteobacteria</taxon>
        <taxon>Campylobacterales</taxon>
        <taxon>Campylobacteraceae</taxon>
        <taxon>Campylobacter</taxon>
    </lineage>
</organism>
<dbReference type="InterPro" id="IPR039420">
    <property type="entry name" value="WalR-like"/>
</dbReference>
<evidence type="ECO:0000313" key="8">
    <source>
        <dbReference type="Proteomes" id="UP000093100"/>
    </source>
</evidence>
<protein>
    <submittedName>
        <fullName evidence="7">Chemotaxis protein CheY</fullName>
    </submittedName>
</protein>
<dbReference type="GO" id="GO:0000156">
    <property type="term" value="F:phosphorelay response regulator activity"/>
    <property type="evidence" value="ECO:0007669"/>
    <property type="project" value="TreeGrafter"/>
</dbReference>
<reference evidence="7 8" key="1">
    <citation type="journal article" date="2016" name="Genome Biol. Evol.">
        <title>Comparative Genomics of Campylobacter fetus from Reptiles and Mammals Reveals Divergent Evolution in Host-Associated Lineages.</title>
        <authorList>
            <person name="Gilbert M.J."/>
            <person name="Miller W.G."/>
            <person name="Yee E."/>
            <person name="Zomer A.L."/>
            <person name="van der Graaf-van Bloois L."/>
            <person name="Fitzgerald C."/>
            <person name="Forbes K.J."/>
            <person name="Meric G."/>
            <person name="Sheppard S.K."/>
            <person name="Wagenaar J.A."/>
            <person name="Duim B."/>
        </authorList>
    </citation>
    <scope>NUCLEOTIDE SEQUENCE [LARGE SCALE GENOMIC DNA]</scope>
    <source>
        <strain evidence="7 8">12S02225-3</strain>
    </source>
</reference>
<feature type="domain" description="Response regulatory" evidence="6">
    <location>
        <begin position="2"/>
        <end position="109"/>
    </location>
</feature>
<dbReference type="SMART" id="SM00448">
    <property type="entry name" value="REC"/>
    <property type="match status" value="1"/>
</dbReference>
<dbReference type="InterPro" id="IPR014483">
    <property type="entry name" value="Sig_transdc_resp-reg_prd"/>
</dbReference>
<dbReference type="GO" id="GO:0005829">
    <property type="term" value="C:cytosol"/>
    <property type="evidence" value="ECO:0007669"/>
    <property type="project" value="TreeGrafter"/>
</dbReference>
<keyword evidence="3" id="KW-0238">DNA-binding</keyword>
<dbReference type="PIRSF" id="PIRSF016788">
    <property type="entry name" value="RR_Fis"/>
    <property type="match status" value="1"/>
</dbReference>
<comment type="caution">
    <text evidence="5">Lacks conserved residue(s) required for the propagation of feature annotation.</text>
</comment>
<dbReference type="PANTHER" id="PTHR48111">
    <property type="entry name" value="REGULATOR OF RPOS"/>
    <property type="match status" value="1"/>
</dbReference>
<dbReference type="InterPro" id="IPR011006">
    <property type="entry name" value="CheY-like_superfamily"/>
</dbReference>
<keyword evidence="1" id="KW-0902">Two-component regulatory system</keyword>
<dbReference type="GO" id="GO:0006355">
    <property type="term" value="P:regulation of DNA-templated transcription"/>
    <property type="evidence" value="ECO:0007669"/>
    <property type="project" value="TreeGrafter"/>
</dbReference>
<dbReference type="KEGG" id="cfp:CR44_02100"/>
<accession>A0AAX0HB64</accession>
<comment type="caution">
    <text evidence="7">The sequence shown here is derived from an EMBL/GenBank/DDBJ whole genome shotgun (WGS) entry which is preliminary data.</text>
</comment>
<dbReference type="Pfam" id="PF00072">
    <property type="entry name" value="Response_reg"/>
    <property type="match status" value="1"/>
</dbReference>
<dbReference type="Proteomes" id="UP000093100">
    <property type="component" value="Unassembled WGS sequence"/>
</dbReference>
<dbReference type="GO" id="GO:0032993">
    <property type="term" value="C:protein-DNA complex"/>
    <property type="evidence" value="ECO:0007669"/>
    <property type="project" value="TreeGrafter"/>
</dbReference>
<keyword evidence="4" id="KW-0804">Transcription</keyword>